<protein>
    <recommendedName>
        <fullName evidence="3">Phage protein</fullName>
    </recommendedName>
</protein>
<dbReference type="RefSeq" id="WP_377474438.1">
    <property type="nucleotide sequence ID" value="NZ_JBHLWN010000118.1"/>
</dbReference>
<name>A0ABV6DUQ2_9BACL</name>
<dbReference type="Proteomes" id="UP001589776">
    <property type="component" value="Unassembled WGS sequence"/>
</dbReference>
<reference evidence="1 2" key="1">
    <citation type="submission" date="2024-09" db="EMBL/GenBank/DDBJ databases">
        <authorList>
            <person name="Sun Q."/>
            <person name="Mori K."/>
        </authorList>
    </citation>
    <scope>NUCLEOTIDE SEQUENCE [LARGE SCALE GENOMIC DNA]</scope>
    <source>
        <strain evidence="1 2">CCM 7759</strain>
    </source>
</reference>
<gene>
    <name evidence="1" type="ORF">ACFFK0_28530</name>
</gene>
<comment type="caution">
    <text evidence="1">The sequence shown here is derived from an EMBL/GenBank/DDBJ whole genome shotgun (WGS) entry which is preliminary data.</text>
</comment>
<proteinExistence type="predicted"/>
<evidence type="ECO:0008006" key="3">
    <source>
        <dbReference type="Google" id="ProtNLM"/>
    </source>
</evidence>
<dbReference type="EMBL" id="JBHLWN010000118">
    <property type="protein sequence ID" value="MFC0216349.1"/>
    <property type="molecule type" value="Genomic_DNA"/>
</dbReference>
<organism evidence="1 2">
    <name type="scientific">Paenibacillus chartarius</name>
    <dbReference type="NCBI Taxonomy" id="747481"/>
    <lineage>
        <taxon>Bacteria</taxon>
        <taxon>Bacillati</taxon>
        <taxon>Bacillota</taxon>
        <taxon>Bacilli</taxon>
        <taxon>Bacillales</taxon>
        <taxon>Paenibacillaceae</taxon>
        <taxon>Paenibacillus</taxon>
    </lineage>
</organism>
<sequence>MSNMKKIQIYKRDKWNMVNAEVQGSKIVVREISDQWGEESHTFVTRPEMLDWAEKRFTPERFNGTEEERLAILEAFKEV</sequence>
<evidence type="ECO:0000313" key="2">
    <source>
        <dbReference type="Proteomes" id="UP001589776"/>
    </source>
</evidence>
<evidence type="ECO:0000313" key="1">
    <source>
        <dbReference type="EMBL" id="MFC0216349.1"/>
    </source>
</evidence>
<keyword evidence="2" id="KW-1185">Reference proteome</keyword>
<accession>A0ABV6DUQ2</accession>